<dbReference type="PROSITE" id="PS50280">
    <property type="entry name" value="SET"/>
    <property type="match status" value="1"/>
</dbReference>
<dbReference type="InterPro" id="IPR051357">
    <property type="entry name" value="H3K9_HMTase_SUVAR3-9"/>
</dbReference>
<reference evidence="2" key="1">
    <citation type="submission" date="2014-07" db="EMBL/GenBank/DDBJ databases">
        <authorList>
            <person name="Martin A.A"/>
            <person name="De Silva N."/>
        </authorList>
    </citation>
    <scope>NUCLEOTIDE SEQUENCE</scope>
</reference>
<feature type="domain" description="SET" evidence="1">
    <location>
        <begin position="114"/>
        <end position="245"/>
    </location>
</feature>
<protein>
    <submittedName>
        <fullName evidence="3">SET domain-containing protein</fullName>
    </submittedName>
</protein>
<reference evidence="3" key="2">
    <citation type="submission" date="2015-08" db="UniProtKB">
        <authorList>
            <consortium name="WormBaseParasite"/>
        </authorList>
    </citation>
    <scope>IDENTIFICATION</scope>
</reference>
<dbReference type="AlphaFoldDB" id="A0A0K0FKZ7"/>
<dbReference type="Pfam" id="PF00856">
    <property type="entry name" value="SET"/>
    <property type="match status" value="1"/>
</dbReference>
<evidence type="ECO:0000313" key="3">
    <source>
        <dbReference type="WBParaSite" id="SVE_0971100.1"/>
    </source>
</evidence>
<name>A0A0K0FKZ7_STRVS</name>
<dbReference type="GO" id="GO:0003690">
    <property type="term" value="F:double-stranded DNA binding"/>
    <property type="evidence" value="ECO:0007669"/>
    <property type="project" value="TreeGrafter"/>
</dbReference>
<dbReference type="SUPFAM" id="SSF82199">
    <property type="entry name" value="SET domain"/>
    <property type="match status" value="1"/>
</dbReference>
<dbReference type="STRING" id="75913.A0A0K0FKZ7"/>
<dbReference type="InterPro" id="IPR001214">
    <property type="entry name" value="SET_dom"/>
</dbReference>
<dbReference type="WBParaSite" id="SVE_0971100.1">
    <property type="protein sequence ID" value="SVE_0971100.1"/>
    <property type="gene ID" value="SVE_0971100"/>
</dbReference>
<dbReference type="InterPro" id="IPR046341">
    <property type="entry name" value="SET_dom_sf"/>
</dbReference>
<dbReference type="Gene3D" id="2.170.270.10">
    <property type="entry name" value="SET domain"/>
    <property type="match status" value="1"/>
</dbReference>
<sequence length="268" mass="31459">MPLPLKYLEKDNVLVQSLYLKNFPDNFIYIPENTFALTDSNLNIGHQKKYSSRKYESVKCSCDNSKYFTDDFKQLTQEGYNLITTSGYEHPISKCDDKKCRLKLEAYYESKKDRRLEIFFKNPTIGWGLRTLEFIPKYSFIGEYVGWYEKSDALLEPSAYIFQFGYTNYNVISDARRFGNYTRFANHSCNPNVLTIEANCKGWSSYKKKKNDKGESKTKYKHIPQIWFIADQDIYPGEELFINYGTSYFTNVDYNCLCGEPNCMVNNL</sequence>
<dbReference type="Proteomes" id="UP000035680">
    <property type="component" value="Unassembled WGS sequence"/>
</dbReference>
<proteinExistence type="predicted"/>
<dbReference type="SMART" id="SM00317">
    <property type="entry name" value="SET"/>
    <property type="match status" value="1"/>
</dbReference>
<dbReference type="PANTHER" id="PTHR45660:SF13">
    <property type="entry name" value="HISTONE-LYSINE N-METHYLTRANSFERASE SETMAR"/>
    <property type="match status" value="1"/>
</dbReference>
<organism evidence="2 3">
    <name type="scientific">Strongyloides venezuelensis</name>
    <name type="common">Threadworm</name>
    <dbReference type="NCBI Taxonomy" id="75913"/>
    <lineage>
        <taxon>Eukaryota</taxon>
        <taxon>Metazoa</taxon>
        <taxon>Ecdysozoa</taxon>
        <taxon>Nematoda</taxon>
        <taxon>Chromadorea</taxon>
        <taxon>Rhabditida</taxon>
        <taxon>Tylenchina</taxon>
        <taxon>Panagrolaimomorpha</taxon>
        <taxon>Strongyloidoidea</taxon>
        <taxon>Strongyloididae</taxon>
        <taxon>Strongyloides</taxon>
    </lineage>
</organism>
<dbReference type="GO" id="GO:0042054">
    <property type="term" value="F:histone methyltransferase activity"/>
    <property type="evidence" value="ECO:0007669"/>
    <property type="project" value="TreeGrafter"/>
</dbReference>
<evidence type="ECO:0000313" key="2">
    <source>
        <dbReference type="Proteomes" id="UP000035680"/>
    </source>
</evidence>
<dbReference type="PANTHER" id="PTHR45660">
    <property type="entry name" value="HISTONE-LYSINE N-METHYLTRANSFERASE SETMAR"/>
    <property type="match status" value="1"/>
</dbReference>
<keyword evidence="2" id="KW-1185">Reference proteome</keyword>
<evidence type="ECO:0000259" key="1">
    <source>
        <dbReference type="PROSITE" id="PS50280"/>
    </source>
</evidence>
<accession>A0A0K0FKZ7</accession>